<dbReference type="InterPro" id="IPR044430">
    <property type="entry name" value="SETD6_SET"/>
</dbReference>
<evidence type="ECO:0000259" key="4">
    <source>
        <dbReference type="PROSITE" id="PS50280"/>
    </source>
</evidence>
<dbReference type="Gene3D" id="3.90.1410.10">
    <property type="entry name" value="set domain protein methyltransferase, domain 1"/>
    <property type="match status" value="1"/>
</dbReference>
<comment type="caution">
    <text evidence="5">The sequence shown here is derived from an EMBL/GenBank/DDBJ whole genome shotgun (WGS) entry which is preliminary data.</text>
</comment>
<dbReference type="Pfam" id="PF00856">
    <property type="entry name" value="SET"/>
    <property type="match status" value="1"/>
</dbReference>
<evidence type="ECO:0000256" key="3">
    <source>
        <dbReference type="ARBA" id="ARBA00022691"/>
    </source>
</evidence>
<dbReference type="FunFam" id="3.90.1410.10:FF:000007">
    <property type="entry name" value="Ribosomal lysine N-methyltransferase 4"/>
    <property type="match status" value="1"/>
</dbReference>
<evidence type="ECO:0000256" key="2">
    <source>
        <dbReference type="ARBA" id="ARBA00022679"/>
    </source>
</evidence>
<dbReference type="SUPFAM" id="SSF82199">
    <property type="entry name" value="SET domain"/>
    <property type="match status" value="1"/>
</dbReference>
<dbReference type="Gene3D" id="3.90.1420.10">
    <property type="entry name" value="Rubisco LSMT, substrate-binding domain"/>
    <property type="match status" value="1"/>
</dbReference>
<dbReference type="STRING" id="183478.A0A364MWI8"/>
<dbReference type="EMBL" id="QGDH01000129">
    <property type="protein sequence ID" value="RAR05592.1"/>
    <property type="molecule type" value="Genomic_DNA"/>
</dbReference>
<dbReference type="InterPro" id="IPR046341">
    <property type="entry name" value="SET_dom_sf"/>
</dbReference>
<organism evidence="5 6">
    <name type="scientific">Stemphylium lycopersici</name>
    <name type="common">Tomato gray leaf spot disease fungus</name>
    <name type="synonym">Thyrospora lycopersici</name>
    <dbReference type="NCBI Taxonomy" id="183478"/>
    <lineage>
        <taxon>Eukaryota</taxon>
        <taxon>Fungi</taxon>
        <taxon>Dikarya</taxon>
        <taxon>Ascomycota</taxon>
        <taxon>Pezizomycotina</taxon>
        <taxon>Dothideomycetes</taxon>
        <taxon>Pleosporomycetidae</taxon>
        <taxon>Pleosporales</taxon>
        <taxon>Pleosporineae</taxon>
        <taxon>Pleosporaceae</taxon>
        <taxon>Stemphylium</taxon>
    </lineage>
</organism>
<gene>
    <name evidence="5" type="ORF">DDE83_007302</name>
</gene>
<keyword evidence="2" id="KW-0808">Transferase</keyword>
<keyword evidence="1" id="KW-0489">Methyltransferase</keyword>
<evidence type="ECO:0000256" key="1">
    <source>
        <dbReference type="ARBA" id="ARBA00022603"/>
    </source>
</evidence>
<dbReference type="PANTHER" id="PTHR13271">
    <property type="entry name" value="UNCHARACTERIZED PUTATIVE METHYLTRANSFERASE"/>
    <property type="match status" value="1"/>
</dbReference>
<dbReference type="InterPro" id="IPR015353">
    <property type="entry name" value="Rubisco_LSMT_subst-bd"/>
</dbReference>
<dbReference type="SUPFAM" id="SSF81822">
    <property type="entry name" value="RuBisCo LSMT C-terminal, substrate-binding domain"/>
    <property type="match status" value="1"/>
</dbReference>
<dbReference type="InterPro" id="IPR001214">
    <property type="entry name" value="SET_dom"/>
</dbReference>
<dbReference type="CDD" id="cd19178">
    <property type="entry name" value="SET_SETD6"/>
    <property type="match status" value="1"/>
</dbReference>
<feature type="domain" description="SET" evidence="4">
    <location>
        <begin position="27"/>
        <end position="281"/>
    </location>
</feature>
<keyword evidence="6" id="KW-1185">Reference proteome</keyword>
<dbReference type="AlphaFoldDB" id="A0A364MWI8"/>
<proteinExistence type="predicted"/>
<protein>
    <submittedName>
        <fullName evidence="5">Set domain-containing protein rms1</fullName>
    </submittedName>
</protein>
<dbReference type="GO" id="GO:0032259">
    <property type="term" value="P:methylation"/>
    <property type="evidence" value="ECO:0007669"/>
    <property type="project" value="UniProtKB-KW"/>
</dbReference>
<keyword evidence="3" id="KW-0949">S-adenosyl-L-methionine</keyword>
<name>A0A364MWI8_STELY</name>
<dbReference type="InterPro" id="IPR050600">
    <property type="entry name" value="SETD3_SETD6_MTase"/>
</dbReference>
<dbReference type="InterPro" id="IPR036464">
    <property type="entry name" value="Rubisco_LSMT_subst-bd_sf"/>
</dbReference>
<dbReference type="GO" id="GO:0005634">
    <property type="term" value="C:nucleus"/>
    <property type="evidence" value="ECO:0007669"/>
    <property type="project" value="TreeGrafter"/>
</dbReference>
<evidence type="ECO:0000313" key="6">
    <source>
        <dbReference type="Proteomes" id="UP000249619"/>
    </source>
</evidence>
<dbReference type="GO" id="GO:0016279">
    <property type="term" value="F:protein-lysine N-methyltransferase activity"/>
    <property type="evidence" value="ECO:0007669"/>
    <property type="project" value="InterPro"/>
</dbReference>
<dbReference type="PANTHER" id="PTHR13271:SF34">
    <property type="entry name" value="N-LYSINE METHYLTRANSFERASE SETD6"/>
    <property type="match status" value="1"/>
</dbReference>
<dbReference type="Proteomes" id="UP000249619">
    <property type="component" value="Unassembled WGS sequence"/>
</dbReference>
<sequence length="477" mass="54290">MGDFQEASERFLKWFRSCGGTFNDDLLEIQDLRSQDAGRGIIAKKNIPEDTTLFAIPRDIIINVQTSALAEKLPEIFEESMDDEDSNEGVEPLDSWASLILIMLYEYLQGSASKWKPYIDILPQTFDTPLFWSEAELKELEGTSLTREKIGKEESDEMLRSRILPIVTKHADVFYPEVAERLNEDDLLSLAHRMGSTIMSYAFDLENEGEQSDDEEDGWVEDRDGKTLMGMVPMADMLNANAEFNVMPPVHTAHVHHGDQLQVASLRENIPAGTEILNYYGPLPSSELLRRYGYVTPEHRRYDIAELPWNLVRTALGEELELSKEVIQEIEADVEKKMDSELEEFFIIERDSGDPSSYGTLEQLAVLREISPELDEQLKLFLKAVRKRDPKRKRDDGIFNTVVERALKARLAQYPTSVEDDEALLSKDNIGKRHRMAVEVRLGEKRVLQEALVLVQGGNNTVHGGEERAGKRTKRSS</sequence>
<dbReference type="PROSITE" id="PS50280">
    <property type="entry name" value="SET"/>
    <property type="match status" value="1"/>
</dbReference>
<reference evidence="6" key="1">
    <citation type="submission" date="2018-05" db="EMBL/GenBank/DDBJ databases">
        <title>Draft genome sequence of Stemphylium lycopersici strain CIDEFI 213.</title>
        <authorList>
            <person name="Medina R."/>
            <person name="Franco M.E.E."/>
            <person name="Lucentini C.G."/>
            <person name="Saparrat M.C.N."/>
            <person name="Balatti P.A."/>
        </authorList>
    </citation>
    <scope>NUCLEOTIDE SEQUENCE [LARGE SCALE GENOMIC DNA]</scope>
    <source>
        <strain evidence="6">CIDEFI 213</strain>
    </source>
</reference>
<evidence type="ECO:0000313" key="5">
    <source>
        <dbReference type="EMBL" id="RAR05592.1"/>
    </source>
</evidence>
<dbReference type="Pfam" id="PF09273">
    <property type="entry name" value="Rubis-subs-bind"/>
    <property type="match status" value="1"/>
</dbReference>
<accession>A0A364MWI8</accession>